<feature type="repeat" description="TPR" evidence="3">
    <location>
        <begin position="268"/>
        <end position="301"/>
    </location>
</feature>
<dbReference type="RefSeq" id="WP_015031003.1">
    <property type="nucleotide sequence ID" value="NC_018748.1"/>
</dbReference>
<feature type="repeat" description="TPR" evidence="3">
    <location>
        <begin position="65"/>
        <end position="98"/>
    </location>
</feature>
<dbReference type="PANTHER" id="PTHR44858:SF1">
    <property type="entry name" value="UDP-N-ACETYLGLUCOSAMINE--PEPTIDE N-ACETYLGLUCOSAMINYLTRANSFERASE SPINDLY-RELATED"/>
    <property type="match status" value="1"/>
</dbReference>
<dbReference type="InterPro" id="IPR019734">
    <property type="entry name" value="TPR_rpt"/>
</dbReference>
<evidence type="ECO:0000313" key="4">
    <source>
        <dbReference type="EMBL" id="AFK05315.1"/>
    </source>
</evidence>
<dbReference type="PROSITE" id="PS50005">
    <property type="entry name" value="TPR"/>
    <property type="match status" value="4"/>
</dbReference>
<dbReference type="EMBL" id="CP002961">
    <property type="protein sequence ID" value="AFK05315.1"/>
    <property type="molecule type" value="Genomic_DNA"/>
</dbReference>
<gene>
    <name evidence="4" type="ordered locus">Emtol_4191</name>
</gene>
<dbReference type="PROSITE" id="PS50293">
    <property type="entry name" value="TPR_REGION"/>
    <property type="match status" value="2"/>
</dbReference>
<dbReference type="InterPro" id="IPR050498">
    <property type="entry name" value="Ycf3"/>
</dbReference>
<accession>A0ABN4AT25</accession>
<dbReference type="InterPro" id="IPR011990">
    <property type="entry name" value="TPR-like_helical_dom_sf"/>
</dbReference>
<dbReference type="Pfam" id="PF13414">
    <property type="entry name" value="TPR_11"/>
    <property type="match status" value="1"/>
</dbReference>
<feature type="repeat" description="TPR" evidence="3">
    <location>
        <begin position="31"/>
        <end position="64"/>
    </location>
</feature>
<evidence type="ECO:0000256" key="2">
    <source>
        <dbReference type="ARBA" id="ARBA00022803"/>
    </source>
</evidence>
<dbReference type="PANTHER" id="PTHR44858">
    <property type="entry name" value="TETRATRICOPEPTIDE REPEAT PROTEIN 6"/>
    <property type="match status" value="1"/>
</dbReference>
<sequence length="345" mass="39597">MNITFNTFKTFITIIIICTLYTSCERSKKDTELFFIQGNVAYKKGNFEEAIKFYSEAIEKTPKFADAYNNRGIVKREMGNIEGAILDFEKAVEIDNKFSMAKYNLAEAYSNTSKLNESNELLTQISNQYRDSSFFYVTLSNVQIQQNKISDASSSLALALKLNPKNDKAFTNLGYIQYTEKKYADAKSNFEKALSINPNQDFALNNLSMIEAQKENFTKSLDIIEKAIFLKKDDIYLNNKAYYLINVGKKEEAKKILDILLEKNVNNAWALRNLGFYLYKNSDYQLAFEALTKADKIDPTVELLNYYLGLTQKSLGNNAKACEYWNVGFKINEAKSIEMLNKFCK</sequence>
<keyword evidence="1" id="KW-0677">Repeat</keyword>
<name>A0ABN4AT25_EMTOG</name>
<feature type="repeat" description="TPR" evidence="3">
    <location>
        <begin position="167"/>
        <end position="200"/>
    </location>
</feature>
<protein>
    <submittedName>
        <fullName evidence="4">Tetratricopeptide TPR_1 repeat-containing protein</fullName>
    </submittedName>
</protein>
<dbReference type="Pfam" id="PF00515">
    <property type="entry name" value="TPR_1"/>
    <property type="match status" value="1"/>
</dbReference>
<dbReference type="SMART" id="SM00028">
    <property type="entry name" value="TPR"/>
    <property type="match status" value="7"/>
</dbReference>
<dbReference type="Gene3D" id="1.25.40.10">
    <property type="entry name" value="Tetratricopeptide repeat domain"/>
    <property type="match status" value="2"/>
</dbReference>
<keyword evidence="5" id="KW-1185">Reference proteome</keyword>
<keyword evidence="2 3" id="KW-0802">TPR repeat</keyword>
<proteinExistence type="predicted"/>
<organism evidence="4 5">
    <name type="scientific">Emticicia oligotrophica (strain DSM 17448 / CIP 109782 / MTCC 6937 / GPTSA100-15)</name>
    <dbReference type="NCBI Taxonomy" id="929562"/>
    <lineage>
        <taxon>Bacteria</taxon>
        <taxon>Pseudomonadati</taxon>
        <taxon>Bacteroidota</taxon>
        <taxon>Cytophagia</taxon>
        <taxon>Cytophagales</taxon>
        <taxon>Leadbetterellaceae</taxon>
        <taxon>Emticicia</taxon>
    </lineage>
</organism>
<evidence type="ECO:0000256" key="1">
    <source>
        <dbReference type="ARBA" id="ARBA00022737"/>
    </source>
</evidence>
<dbReference type="Pfam" id="PF13432">
    <property type="entry name" value="TPR_16"/>
    <property type="match status" value="1"/>
</dbReference>
<evidence type="ECO:0000256" key="3">
    <source>
        <dbReference type="PROSITE-ProRule" id="PRU00339"/>
    </source>
</evidence>
<reference evidence="4 5" key="1">
    <citation type="submission" date="2011-07" db="EMBL/GenBank/DDBJ databases">
        <title>The complete genome of chromosome of Emticicia oligotrophica DSM 17448.</title>
        <authorList>
            <consortium name="US DOE Joint Genome Institute (JGI-PGF)"/>
            <person name="Lucas S."/>
            <person name="Han J."/>
            <person name="Lapidus A."/>
            <person name="Bruce D."/>
            <person name="Goodwin L."/>
            <person name="Pitluck S."/>
            <person name="Peters L."/>
            <person name="Kyrpides N."/>
            <person name="Mavromatis K."/>
            <person name="Ivanova N."/>
            <person name="Ovchinnikova G."/>
            <person name="Teshima H."/>
            <person name="Detter J.C."/>
            <person name="Tapia R."/>
            <person name="Han C."/>
            <person name="Land M."/>
            <person name="Hauser L."/>
            <person name="Markowitz V."/>
            <person name="Cheng J.-F."/>
            <person name="Hugenholtz P."/>
            <person name="Woyke T."/>
            <person name="Wu D."/>
            <person name="Tindall B."/>
            <person name="Pomrenke H."/>
            <person name="Brambilla E."/>
            <person name="Klenk H.-P."/>
            <person name="Eisen J.A."/>
        </authorList>
    </citation>
    <scope>NUCLEOTIDE SEQUENCE [LARGE SCALE GENOMIC DNA]</scope>
    <source>
        <strain evidence="4 5">DSM 17448</strain>
    </source>
</reference>
<evidence type="ECO:0000313" key="5">
    <source>
        <dbReference type="Proteomes" id="UP000002875"/>
    </source>
</evidence>
<dbReference type="SUPFAM" id="SSF48452">
    <property type="entry name" value="TPR-like"/>
    <property type="match status" value="2"/>
</dbReference>
<dbReference type="Proteomes" id="UP000002875">
    <property type="component" value="Chromosome"/>
</dbReference>